<dbReference type="NCBIfam" id="NF004051">
    <property type="entry name" value="PRK05571.1"/>
    <property type="match status" value="1"/>
</dbReference>
<dbReference type="PANTHER" id="PTHR43732:SF1">
    <property type="entry name" value="RIBOSE 5-PHOSPHATE ISOMERASE"/>
    <property type="match status" value="1"/>
</dbReference>
<dbReference type="GO" id="GO:0005975">
    <property type="term" value="P:carbohydrate metabolic process"/>
    <property type="evidence" value="ECO:0007669"/>
    <property type="project" value="InterPro"/>
</dbReference>
<dbReference type="EMBL" id="JZEX01000088">
    <property type="protein sequence ID" value="KKB12170.1"/>
    <property type="molecule type" value="Genomic_DNA"/>
</dbReference>
<sequence length="170" mass="18428">MQSEAEQHGSGFVIPRRAAIGLASDHAGFPLKRFVHDIVAPHCDEVISLGATSEEPIDFPDVTREAVELIRTGRAQRVVLVCGTGAGACIAANKVNGIRAAVAHDTYVARQCVEHDDVNVLCMGAWIIGPQIIGSVVRTFLAAEFSTEPQFRRRVAKLGDLEAEMRREQP</sequence>
<comment type="caution">
    <text evidence="4">The sequence shown here is derived from an EMBL/GenBank/DDBJ whole genome shotgun (WGS) entry which is preliminary data.</text>
</comment>
<evidence type="ECO:0000256" key="3">
    <source>
        <dbReference type="PIRSR" id="PIRSR005384-1"/>
    </source>
</evidence>
<dbReference type="InterPro" id="IPR036569">
    <property type="entry name" value="RpiB_LacA_LacB_sf"/>
</dbReference>
<dbReference type="GO" id="GO:0016861">
    <property type="term" value="F:intramolecular oxidoreductase activity, interconverting aldoses and ketoses"/>
    <property type="evidence" value="ECO:0007669"/>
    <property type="project" value="UniProtKB-ARBA"/>
</dbReference>
<dbReference type="NCBIfam" id="TIGR00689">
    <property type="entry name" value="rpiB_lacA_lacB"/>
    <property type="match status" value="1"/>
</dbReference>
<dbReference type="SUPFAM" id="SSF89623">
    <property type="entry name" value="Ribose/Galactose isomerase RpiB/AlsB"/>
    <property type="match status" value="1"/>
</dbReference>
<dbReference type="InterPro" id="IPR051812">
    <property type="entry name" value="SPI_LacAB/RpiB"/>
</dbReference>
<feature type="active site" description="Proton donor" evidence="3">
    <location>
        <position position="115"/>
    </location>
</feature>
<evidence type="ECO:0000313" key="5">
    <source>
        <dbReference type="Proteomes" id="UP000033632"/>
    </source>
</evidence>
<keyword evidence="5" id="KW-1185">Reference proteome</keyword>
<evidence type="ECO:0000313" key="4">
    <source>
        <dbReference type="EMBL" id="KKB12170.1"/>
    </source>
</evidence>
<protein>
    <submittedName>
        <fullName evidence="4">Ribose 5-phosphate isomerase</fullName>
    </submittedName>
</protein>
<dbReference type="InterPro" id="IPR003500">
    <property type="entry name" value="RpiB_LacA_LacB"/>
</dbReference>
<proteinExistence type="inferred from homology"/>
<name>A0A0F5FUD6_9HYPH</name>
<dbReference type="Pfam" id="PF02502">
    <property type="entry name" value="LacAB_rpiB"/>
    <property type="match status" value="1"/>
</dbReference>
<dbReference type="STRING" id="443610.VE25_08960"/>
<dbReference type="Proteomes" id="UP000033632">
    <property type="component" value="Unassembled WGS sequence"/>
</dbReference>
<organism evidence="4 5">
    <name type="scientific">Devosia geojensis</name>
    <dbReference type="NCBI Taxonomy" id="443610"/>
    <lineage>
        <taxon>Bacteria</taxon>
        <taxon>Pseudomonadati</taxon>
        <taxon>Pseudomonadota</taxon>
        <taxon>Alphaproteobacteria</taxon>
        <taxon>Hyphomicrobiales</taxon>
        <taxon>Devosiaceae</taxon>
        <taxon>Devosia</taxon>
    </lineage>
</organism>
<dbReference type="PANTHER" id="PTHR43732">
    <property type="entry name" value="RIBOSE 5-PHOSPHATE ISOMERASE-RELATED"/>
    <property type="match status" value="1"/>
</dbReference>
<dbReference type="Gene3D" id="3.40.1400.10">
    <property type="entry name" value="Sugar-phosphate isomerase, RpiB/LacA/LacB"/>
    <property type="match status" value="1"/>
</dbReference>
<keyword evidence="2 4" id="KW-0413">Isomerase</keyword>
<accession>A0A0F5FUD6</accession>
<gene>
    <name evidence="4" type="ORF">VE25_08960</name>
</gene>
<dbReference type="AlphaFoldDB" id="A0A0F5FUD6"/>
<dbReference type="OrthoDB" id="1778624at2"/>
<evidence type="ECO:0000256" key="2">
    <source>
        <dbReference type="ARBA" id="ARBA00023235"/>
    </source>
</evidence>
<feature type="active site" description="Proton acceptor" evidence="3">
    <location>
        <position position="82"/>
    </location>
</feature>
<reference evidence="4 5" key="1">
    <citation type="submission" date="2015-03" db="EMBL/GenBank/DDBJ databases">
        <authorList>
            <person name="Hassan Y.I."/>
            <person name="Lepp D."/>
            <person name="Li X.-Z."/>
            <person name="Zhou T."/>
        </authorList>
    </citation>
    <scope>NUCLEOTIDE SEQUENCE [LARGE SCALE GENOMIC DNA]</scope>
    <source>
        <strain evidence="4 5">BD-c194</strain>
    </source>
</reference>
<dbReference type="PIRSF" id="PIRSF005384">
    <property type="entry name" value="RpiB_LacA_B"/>
    <property type="match status" value="1"/>
</dbReference>
<comment type="similarity">
    <text evidence="1">Belongs to the LacAB/RpiB family.</text>
</comment>
<evidence type="ECO:0000256" key="1">
    <source>
        <dbReference type="ARBA" id="ARBA00008754"/>
    </source>
</evidence>
<dbReference type="PATRIC" id="fig|443610.3.peg.4370"/>
<dbReference type="RefSeq" id="WP_046108261.1">
    <property type="nucleotide sequence ID" value="NZ_JZEX01000088.1"/>
</dbReference>